<evidence type="ECO:0000313" key="3">
    <source>
        <dbReference type="Proteomes" id="UP000001396"/>
    </source>
</evidence>
<dbReference type="InParanoid" id="D3BSV9"/>
<keyword evidence="1" id="KW-0472">Membrane</keyword>
<proteinExistence type="predicted"/>
<dbReference type="GeneID" id="31366548"/>
<reference evidence="2 3" key="1">
    <citation type="journal article" date="2011" name="Genome Res.">
        <title>Phylogeny-wide analysis of social amoeba genomes highlights ancient origins for complex intercellular communication.</title>
        <authorList>
            <person name="Heidel A.J."/>
            <person name="Lawal H.M."/>
            <person name="Felder M."/>
            <person name="Schilde C."/>
            <person name="Helps N.R."/>
            <person name="Tunggal B."/>
            <person name="Rivero F."/>
            <person name="John U."/>
            <person name="Schleicher M."/>
            <person name="Eichinger L."/>
            <person name="Platzer M."/>
            <person name="Noegel A.A."/>
            <person name="Schaap P."/>
            <person name="Gloeckner G."/>
        </authorList>
    </citation>
    <scope>NUCLEOTIDE SEQUENCE [LARGE SCALE GENOMIC DNA]</scope>
    <source>
        <strain evidence="3">ATCC 26659 / Pp 5 / PN500</strain>
    </source>
</reference>
<keyword evidence="3" id="KW-1185">Reference proteome</keyword>
<comment type="caution">
    <text evidence="2">The sequence shown here is derived from an EMBL/GenBank/DDBJ whole genome shotgun (WGS) entry which is preliminary data.</text>
</comment>
<dbReference type="EMBL" id="ADBJ01000054">
    <property type="protein sequence ID" value="EFA75574.1"/>
    <property type="molecule type" value="Genomic_DNA"/>
</dbReference>
<dbReference type="Proteomes" id="UP000001396">
    <property type="component" value="Unassembled WGS sequence"/>
</dbReference>
<keyword evidence="1" id="KW-0812">Transmembrane</keyword>
<evidence type="ECO:0000256" key="1">
    <source>
        <dbReference type="SAM" id="Phobius"/>
    </source>
</evidence>
<accession>D3BSV9</accession>
<keyword evidence="1" id="KW-1133">Transmembrane helix</keyword>
<gene>
    <name evidence="2" type="ORF">PPL_11079</name>
</gene>
<dbReference type="RefSeq" id="XP_020427708.1">
    <property type="nucleotide sequence ID" value="XM_020581838.1"/>
</dbReference>
<organism evidence="2 3">
    <name type="scientific">Heterostelium pallidum (strain ATCC 26659 / Pp 5 / PN500)</name>
    <name type="common">Cellular slime mold</name>
    <name type="synonym">Polysphondylium pallidum</name>
    <dbReference type="NCBI Taxonomy" id="670386"/>
    <lineage>
        <taxon>Eukaryota</taxon>
        <taxon>Amoebozoa</taxon>
        <taxon>Evosea</taxon>
        <taxon>Eumycetozoa</taxon>
        <taxon>Dictyostelia</taxon>
        <taxon>Acytosteliales</taxon>
        <taxon>Acytosteliaceae</taxon>
        <taxon>Heterostelium</taxon>
    </lineage>
</organism>
<sequence length="165" mass="18191">MEIIDALNALSVTNVMVYFLITTCHAGALMAKLAARTNLNFTHVIIVACSADRTTRNGNLRSVLTNVNRTNATTNARGPPATYAPGNTLRNPWLFSPHSPQLIEYLLKVARFEVSPLSKCILSSKCLQLENGDDSTCQSCQCHHAPLHSECSLVYHNQNLAFEYI</sequence>
<protein>
    <submittedName>
        <fullName evidence="2">Uncharacterized protein</fullName>
    </submittedName>
</protein>
<dbReference type="AlphaFoldDB" id="D3BSV9"/>
<name>D3BSV9_HETP5</name>
<feature type="transmembrane region" description="Helical" evidence="1">
    <location>
        <begin position="15"/>
        <end position="35"/>
    </location>
</feature>
<evidence type="ECO:0000313" key="2">
    <source>
        <dbReference type="EMBL" id="EFA75574.1"/>
    </source>
</evidence>